<organism evidence="1 2">
    <name type="scientific">Ascodesmis nigricans</name>
    <dbReference type="NCBI Taxonomy" id="341454"/>
    <lineage>
        <taxon>Eukaryota</taxon>
        <taxon>Fungi</taxon>
        <taxon>Dikarya</taxon>
        <taxon>Ascomycota</taxon>
        <taxon>Pezizomycotina</taxon>
        <taxon>Pezizomycetes</taxon>
        <taxon>Pezizales</taxon>
        <taxon>Ascodesmidaceae</taxon>
        <taxon>Ascodesmis</taxon>
    </lineage>
</organism>
<sequence>MLIFLVGLSRHWYTAVLFSLDDILWCQFLFATLEVHARVPFNNPLSRCLFVIQPLPLIARVDLESTRESSRNS</sequence>
<evidence type="ECO:0000313" key="2">
    <source>
        <dbReference type="Proteomes" id="UP000298138"/>
    </source>
</evidence>
<protein>
    <submittedName>
        <fullName evidence="1">Uncharacterized protein</fullName>
    </submittedName>
</protein>
<dbReference type="Proteomes" id="UP000298138">
    <property type="component" value="Unassembled WGS sequence"/>
</dbReference>
<gene>
    <name evidence="1" type="ORF">EX30DRAFT_69124</name>
</gene>
<dbReference type="InParanoid" id="A0A4S2MU50"/>
<proteinExistence type="predicted"/>
<name>A0A4S2MU50_9PEZI</name>
<evidence type="ECO:0000313" key="1">
    <source>
        <dbReference type="EMBL" id="TGZ80089.1"/>
    </source>
</evidence>
<dbReference type="EMBL" id="ML220127">
    <property type="protein sequence ID" value="TGZ80089.1"/>
    <property type="molecule type" value="Genomic_DNA"/>
</dbReference>
<accession>A0A4S2MU50</accession>
<reference evidence="1 2" key="1">
    <citation type="submission" date="2019-04" db="EMBL/GenBank/DDBJ databases">
        <title>Comparative genomics and transcriptomics to analyze fruiting body development in filamentous ascomycetes.</title>
        <authorList>
            <consortium name="DOE Joint Genome Institute"/>
            <person name="Lutkenhaus R."/>
            <person name="Traeger S."/>
            <person name="Breuer J."/>
            <person name="Kuo A."/>
            <person name="Lipzen A."/>
            <person name="Pangilinan J."/>
            <person name="Dilworth D."/>
            <person name="Sandor L."/>
            <person name="Poggeler S."/>
            <person name="Barry K."/>
            <person name="Grigoriev I.V."/>
            <person name="Nowrousian M."/>
        </authorList>
    </citation>
    <scope>NUCLEOTIDE SEQUENCE [LARGE SCALE GENOMIC DNA]</scope>
    <source>
        <strain evidence="1 2">CBS 389.68</strain>
    </source>
</reference>
<dbReference type="AlphaFoldDB" id="A0A4S2MU50"/>
<keyword evidence="2" id="KW-1185">Reference proteome</keyword>